<reference evidence="1" key="1">
    <citation type="submission" date="2020-05" db="EMBL/GenBank/DDBJ databases">
        <title>Complete genome sequence of Bradyrhizobium diazoefficiens XF2 isolated from soybean nodule.</title>
        <authorList>
            <person name="Noda R."/>
            <person name="Kakizaki K."/>
            <person name="Minamisawa K."/>
        </authorList>
    </citation>
    <scope>NUCLEOTIDE SEQUENCE</scope>
    <source>
        <strain evidence="1">XF2</strain>
    </source>
</reference>
<evidence type="ECO:0000313" key="2">
    <source>
        <dbReference type="EMBL" id="BCE36155.1"/>
    </source>
</evidence>
<dbReference type="AlphaFoldDB" id="A0A810BWQ0"/>
<reference evidence="2" key="2">
    <citation type="submission" date="2020-05" db="EMBL/GenBank/DDBJ databases">
        <title>Complete genome sequence of Bradyrhizobium diazoefficiens XF3 isolated from soybean nodule.</title>
        <authorList>
            <person name="Noda R."/>
            <person name="Kakizaki K."/>
            <person name="Minamisawa K."/>
        </authorList>
    </citation>
    <scope>NUCLEOTIDE SEQUENCE</scope>
    <source>
        <strain evidence="2">XF3</strain>
    </source>
</reference>
<name>A0A810BWQ0_9BRAD</name>
<evidence type="ECO:0000313" key="3">
    <source>
        <dbReference type="EMBL" id="BCE71080.1"/>
    </source>
</evidence>
<reference evidence="4" key="4">
    <citation type="submission" date="2020-05" db="EMBL/GenBank/DDBJ databases">
        <title>Complete genome sequence of Bradyrhizobium diazoefficiens XF9 isolated from soybean nodule.</title>
        <authorList>
            <person name="Noda R."/>
            <person name="Kakizaki K."/>
            <person name="Minamisawa K."/>
        </authorList>
    </citation>
    <scope>NUCLEOTIDE SEQUENCE</scope>
    <source>
        <strain evidence="4">XF9</strain>
    </source>
</reference>
<dbReference type="EMBL" id="AP023093">
    <property type="protein sequence ID" value="BCE36155.1"/>
    <property type="molecule type" value="Genomic_DNA"/>
</dbReference>
<sequence length="159" mass="17723">MASPKLLAGLAAELDDLEDRIDAGDTKSVTSLMRHRASKEYFGALRDRSFKDLRRVEDGPYSVGRYGAAHRLAAKARDHLATIEELHDLGVCSARERCEATAAEERAGMILQALIDKRAWLQDSKGHRGRQRLVSDGCVHTGRYKNDDGVRIPIVRVVR</sequence>
<protein>
    <submittedName>
        <fullName evidence="4">Uncharacterized protein</fullName>
    </submittedName>
</protein>
<organism evidence="4">
    <name type="scientific">Bradyrhizobium diazoefficiens</name>
    <dbReference type="NCBI Taxonomy" id="1355477"/>
    <lineage>
        <taxon>Bacteria</taxon>
        <taxon>Pseudomonadati</taxon>
        <taxon>Pseudomonadota</taxon>
        <taxon>Alphaproteobacteria</taxon>
        <taxon>Hyphomicrobiales</taxon>
        <taxon>Nitrobacteraceae</taxon>
        <taxon>Bradyrhizobium</taxon>
    </lineage>
</organism>
<gene>
    <name evidence="1" type="ORF">XF2B_11580</name>
    <name evidence="2" type="ORF">XF3B_11860</name>
    <name evidence="3" type="ORF">XF8B_11910</name>
    <name evidence="4" type="ORF">XF9B_11810</name>
</gene>
<dbReference type="EMBL" id="AP023098">
    <property type="protein sequence ID" value="BCE79760.1"/>
    <property type="molecule type" value="Genomic_DNA"/>
</dbReference>
<evidence type="ECO:0000313" key="1">
    <source>
        <dbReference type="EMBL" id="BCE27389.1"/>
    </source>
</evidence>
<evidence type="ECO:0000313" key="4">
    <source>
        <dbReference type="EMBL" id="BCE79760.1"/>
    </source>
</evidence>
<reference evidence="3" key="3">
    <citation type="submission" date="2020-05" db="EMBL/GenBank/DDBJ databases">
        <title>Complete genome sequence of Bradyrhizobium diazoefficiens XF8 isolated from soybean nodule.</title>
        <authorList>
            <person name="Noda R."/>
            <person name="Kakizaki K."/>
            <person name="Minamisawa K."/>
        </authorList>
    </citation>
    <scope>NUCLEOTIDE SEQUENCE</scope>
    <source>
        <strain evidence="3">XF8</strain>
    </source>
</reference>
<dbReference type="EMBL" id="AP023092">
    <property type="protein sequence ID" value="BCE27389.1"/>
    <property type="molecule type" value="Genomic_DNA"/>
</dbReference>
<dbReference type="RefSeq" id="WP_110115876.1">
    <property type="nucleotide sequence ID" value="NZ_AP022639.1"/>
</dbReference>
<accession>A0A810BWQ0</accession>
<proteinExistence type="predicted"/>
<dbReference type="EMBL" id="AP023097">
    <property type="protein sequence ID" value="BCE71080.1"/>
    <property type="molecule type" value="Genomic_DNA"/>
</dbReference>